<dbReference type="Pfam" id="PF13443">
    <property type="entry name" value="HTH_26"/>
    <property type="match status" value="1"/>
</dbReference>
<gene>
    <name evidence="2" type="ORF">SAMN04487864_104247</name>
</gene>
<dbReference type="EMBL" id="FMYW01000004">
    <property type="protein sequence ID" value="SDC29927.1"/>
    <property type="molecule type" value="Genomic_DNA"/>
</dbReference>
<evidence type="ECO:0000313" key="2">
    <source>
        <dbReference type="EMBL" id="SDC29927.1"/>
    </source>
</evidence>
<proteinExistence type="predicted"/>
<evidence type="ECO:0000313" key="3">
    <source>
        <dbReference type="Proteomes" id="UP000198943"/>
    </source>
</evidence>
<dbReference type="AlphaFoldDB" id="A0A1G6KG71"/>
<protein>
    <recommendedName>
        <fullName evidence="1">HTH cro/C1-type domain-containing protein</fullName>
    </recommendedName>
</protein>
<reference evidence="3" key="1">
    <citation type="submission" date="2016-10" db="EMBL/GenBank/DDBJ databases">
        <authorList>
            <person name="Varghese N."/>
            <person name="Submissions S."/>
        </authorList>
    </citation>
    <scope>NUCLEOTIDE SEQUENCE [LARGE SCALE GENOMIC DNA]</scope>
    <source>
        <strain evidence="3">DSM 11005</strain>
    </source>
</reference>
<keyword evidence="3" id="KW-1185">Reference proteome</keyword>
<evidence type="ECO:0000259" key="1">
    <source>
        <dbReference type="Pfam" id="PF13443"/>
    </source>
</evidence>
<dbReference type="RefSeq" id="WP_093729915.1">
    <property type="nucleotide sequence ID" value="NZ_FMYW01000004.1"/>
</dbReference>
<feature type="domain" description="HTH cro/C1-type" evidence="1">
    <location>
        <begin position="80"/>
        <end position="131"/>
    </location>
</feature>
<dbReference type="InterPro" id="IPR001387">
    <property type="entry name" value="Cro/C1-type_HTH"/>
</dbReference>
<sequence length="188" mass="22037">MITDELFSKVFESFHFKEIHRNPPKSLLKPPAGLFGSLSGVLAGGHTIYHNIPSSETDMYAELEKELAKREPNFYDYLIYYMDQKHIDNEADLYRKAEISRPVFSKIRSMRETNHRPSKPTVIKLCLALHLNSKETQEMLHTVGYAMSNSSLIDKIIMFFIDHNEFDIFKIDNKIYDKTNQRYLIEKL</sequence>
<organism evidence="2 3">
    <name type="scientific">Succiniclasticum ruminis</name>
    <dbReference type="NCBI Taxonomy" id="40841"/>
    <lineage>
        <taxon>Bacteria</taxon>
        <taxon>Bacillati</taxon>
        <taxon>Bacillota</taxon>
        <taxon>Negativicutes</taxon>
        <taxon>Acidaminococcales</taxon>
        <taxon>Acidaminococcaceae</taxon>
        <taxon>Succiniclasticum</taxon>
    </lineage>
</organism>
<name>A0A1G6KG71_9FIRM</name>
<dbReference type="OrthoDB" id="6194521at2"/>
<dbReference type="Proteomes" id="UP000198943">
    <property type="component" value="Unassembled WGS sequence"/>
</dbReference>
<accession>A0A1G6KG71</accession>